<proteinExistence type="predicted"/>
<dbReference type="RefSeq" id="WP_310266386.1">
    <property type="nucleotide sequence ID" value="NZ_JAVDXU010000002.1"/>
</dbReference>
<evidence type="ECO:0000313" key="3">
    <source>
        <dbReference type="Proteomes" id="UP001180453"/>
    </source>
</evidence>
<reference evidence="2 3" key="1">
    <citation type="submission" date="2023-07" db="EMBL/GenBank/DDBJ databases">
        <title>Sorghum-associated microbial communities from plants grown in Nebraska, USA.</title>
        <authorList>
            <person name="Schachtman D."/>
        </authorList>
    </citation>
    <scope>NUCLEOTIDE SEQUENCE [LARGE SCALE GENOMIC DNA]</scope>
    <source>
        <strain evidence="2 3">BE314</strain>
    </source>
</reference>
<evidence type="ECO:0000313" key="2">
    <source>
        <dbReference type="EMBL" id="MDR7270467.1"/>
    </source>
</evidence>
<feature type="region of interest" description="Disordered" evidence="1">
    <location>
        <begin position="86"/>
        <end position="122"/>
    </location>
</feature>
<gene>
    <name evidence="2" type="ORF">J2X20_003125</name>
</gene>
<evidence type="ECO:0008006" key="4">
    <source>
        <dbReference type="Google" id="ProtNLM"/>
    </source>
</evidence>
<sequence>MVTAVINQAPASSLSAARAEEAVKDVDAGNKGNPGTEDPQAVVVRISTEGARRAEVAAQAAPGARDLVVQPDGDGSSPVTVQEFKAAAPASGQAPAAAASTPSASQTYELADTNQDGEVSPMEETAYEAKLAAEKQAKAQANAPRAAEAEAAVKTYAAVEQLGAAG</sequence>
<organism evidence="2 3">
    <name type="scientific">Roseateles saccharophilus</name>
    <name type="common">Pseudomonas saccharophila</name>
    <dbReference type="NCBI Taxonomy" id="304"/>
    <lineage>
        <taxon>Bacteria</taxon>
        <taxon>Pseudomonadati</taxon>
        <taxon>Pseudomonadota</taxon>
        <taxon>Betaproteobacteria</taxon>
        <taxon>Burkholderiales</taxon>
        <taxon>Sphaerotilaceae</taxon>
        <taxon>Roseateles</taxon>
    </lineage>
</organism>
<protein>
    <recommendedName>
        <fullName evidence="4">EF-hand domain-containing protein</fullName>
    </recommendedName>
</protein>
<name>A0ABU1YNN0_ROSSA</name>
<evidence type="ECO:0000256" key="1">
    <source>
        <dbReference type="SAM" id="MobiDB-lite"/>
    </source>
</evidence>
<comment type="caution">
    <text evidence="2">The sequence shown here is derived from an EMBL/GenBank/DDBJ whole genome shotgun (WGS) entry which is preliminary data.</text>
</comment>
<dbReference type="EMBL" id="JAVDXU010000002">
    <property type="protein sequence ID" value="MDR7270467.1"/>
    <property type="molecule type" value="Genomic_DNA"/>
</dbReference>
<keyword evidence="3" id="KW-1185">Reference proteome</keyword>
<feature type="compositionally biased region" description="Low complexity" evidence="1">
    <location>
        <begin position="86"/>
        <end position="107"/>
    </location>
</feature>
<dbReference type="Proteomes" id="UP001180453">
    <property type="component" value="Unassembled WGS sequence"/>
</dbReference>
<accession>A0ABU1YNN0</accession>